<dbReference type="SUPFAM" id="SSF75500">
    <property type="entry name" value="Putative transcriptional regulator TM1602, C-terminal domain"/>
    <property type="match status" value="1"/>
</dbReference>
<dbReference type="InterPro" id="IPR035922">
    <property type="entry name" value="3H_dom_sf"/>
</dbReference>
<dbReference type="InterPro" id="IPR004173">
    <property type="entry name" value="3H_domain"/>
</dbReference>
<evidence type="ECO:0008006" key="5">
    <source>
        <dbReference type="Google" id="ProtNLM"/>
    </source>
</evidence>
<dbReference type="PANTHER" id="PTHR40068">
    <property type="entry name" value="TRANSCRIPTION REPRESSOR NIAR-RELATED"/>
    <property type="match status" value="1"/>
</dbReference>
<feature type="domain" description="3H" evidence="1">
    <location>
        <begin position="72"/>
        <end position="164"/>
    </location>
</feature>
<reference evidence="3 4" key="1">
    <citation type="journal article" date="2019" name="Sci. Rep.">
        <title>Sulfobacillus thermotolerans: new insights into resistance and metabolic capacities of acidophilic chemolithotrophs.</title>
        <authorList>
            <person name="Panyushkina A.E."/>
            <person name="Babenko V.V."/>
            <person name="Nikitina A.S."/>
            <person name="Selezneva O.V."/>
            <person name="Tsaplina I.A."/>
            <person name="Letarova M.A."/>
            <person name="Kostryukova E.S."/>
            <person name="Letarov A.V."/>
        </authorList>
    </citation>
    <scope>NUCLEOTIDE SEQUENCE [LARGE SCALE GENOMIC DNA]</scope>
    <source>
        <strain evidence="3 4">Kr1</strain>
    </source>
</reference>
<evidence type="ECO:0000313" key="3">
    <source>
        <dbReference type="EMBL" id="AUW93774.1"/>
    </source>
</evidence>
<dbReference type="InterPro" id="IPR026043">
    <property type="entry name" value="NadR"/>
</dbReference>
<organism evidence="3 4">
    <name type="scientific">Sulfobacillus thermotolerans</name>
    <dbReference type="NCBI Taxonomy" id="338644"/>
    <lineage>
        <taxon>Bacteria</taxon>
        <taxon>Bacillati</taxon>
        <taxon>Bacillota</taxon>
        <taxon>Clostridia</taxon>
        <taxon>Eubacteriales</taxon>
        <taxon>Clostridiales Family XVII. Incertae Sedis</taxon>
        <taxon>Sulfobacillus</taxon>
    </lineage>
</organism>
<dbReference type="Pfam" id="PF02829">
    <property type="entry name" value="3H"/>
    <property type="match status" value="1"/>
</dbReference>
<dbReference type="InterPro" id="IPR013196">
    <property type="entry name" value="HTH_11"/>
</dbReference>
<accession>A0ABN5H1N5</accession>
<dbReference type="PIRSF" id="PIRSF037847">
    <property type="entry name" value="NiaR"/>
    <property type="match status" value="1"/>
</dbReference>
<dbReference type="EMBL" id="CP019454">
    <property type="protein sequence ID" value="AUW93774.1"/>
    <property type="molecule type" value="Genomic_DNA"/>
</dbReference>
<sequence length="172" mass="18778">MTGSERRAWLKAHLNGTTPIAGHELSQTLGVSRQVVVQDIALLRAEGHPIISTPRGYMIWEKPSGSIRQVLAVKHSDDPHIVRQELLTLVSHHVTVLNVIVAHPLYGELVGNLNLTSSDDVDNFLQTMQSQGAALLSQLTDGVHLHTVEGTPDNIARAKHALQTIHILLQPS</sequence>
<dbReference type="Gene3D" id="1.10.10.10">
    <property type="entry name" value="Winged helix-like DNA-binding domain superfamily/Winged helix DNA-binding domain"/>
    <property type="match status" value="1"/>
</dbReference>
<dbReference type="Pfam" id="PF08279">
    <property type="entry name" value="HTH_11"/>
    <property type="match status" value="1"/>
</dbReference>
<proteinExistence type="predicted"/>
<dbReference type="Gene3D" id="3.30.1340.20">
    <property type="entry name" value="3H domain"/>
    <property type="match status" value="1"/>
</dbReference>
<dbReference type="SUPFAM" id="SSF46785">
    <property type="entry name" value="Winged helix' DNA-binding domain"/>
    <property type="match status" value="1"/>
</dbReference>
<evidence type="ECO:0000313" key="4">
    <source>
        <dbReference type="Proteomes" id="UP000325292"/>
    </source>
</evidence>
<evidence type="ECO:0000259" key="1">
    <source>
        <dbReference type="Pfam" id="PF02829"/>
    </source>
</evidence>
<protein>
    <recommendedName>
        <fullName evidence="5">Transcription repressor NadR</fullName>
    </recommendedName>
</protein>
<feature type="domain" description="Helix-turn-helix type 11" evidence="2">
    <location>
        <begin position="15"/>
        <end position="57"/>
    </location>
</feature>
<dbReference type="PANTHER" id="PTHR40068:SF1">
    <property type="entry name" value="TRANSCRIPTION REPRESSOR NIAR-RELATED"/>
    <property type="match status" value="1"/>
</dbReference>
<dbReference type="InterPro" id="IPR036390">
    <property type="entry name" value="WH_DNA-bd_sf"/>
</dbReference>
<dbReference type="RefSeq" id="WP_103374541.1">
    <property type="nucleotide sequence ID" value="NZ_CP133983.1"/>
</dbReference>
<keyword evidence="4" id="KW-1185">Reference proteome</keyword>
<evidence type="ECO:0000259" key="2">
    <source>
        <dbReference type="Pfam" id="PF08279"/>
    </source>
</evidence>
<gene>
    <name evidence="3" type="ORF">BXT84_07310</name>
</gene>
<name>A0ABN5H1N5_9FIRM</name>
<dbReference type="InterPro" id="IPR036388">
    <property type="entry name" value="WH-like_DNA-bd_sf"/>
</dbReference>
<dbReference type="Proteomes" id="UP000325292">
    <property type="component" value="Chromosome"/>
</dbReference>